<organism evidence="2 3">
    <name type="scientific">Paraburkholderia dioscoreae</name>
    <dbReference type="NCBI Taxonomy" id="2604047"/>
    <lineage>
        <taxon>Bacteria</taxon>
        <taxon>Pseudomonadati</taxon>
        <taxon>Pseudomonadota</taxon>
        <taxon>Betaproteobacteria</taxon>
        <taxon>Burkholderiales</taxon>
        <taxon>Burkholderiaceae</taxon>
        <taxon>Paraburkholderia</taxon>
    </lineage>
</organism>
<protein>
    <submittedName>
        <fullName evidence="2">Uncharacterized protein</fullName>
    </submittedName>
</protein>
<feature type="transmembrane region" description="Helical" evidence="1">
    <location>
        <begin position="12"/>
        <end position="31"/>
    </location>
</feature>
<name>A0A5Q4Z1I7_9BURK</name>
<keyword evidence="3" id="KW-1185">Reference proteome</keyword>
<gene>
    <name evidence="2" type="ORF">PDMSB3_0330</name>
</gene>
<evidence type="ECO:0000313" key="3">
    <source>
        <dbReference type="Proteomes" id="UP000325811"/>
    </source>
</evidence>
<evidence type="ECO:0000256" key="1">
    <source>
        <dbReference type="SAM" id="Phobius"/>
    </source>
</evidence>
<keyword evidence="1" id="KW-0472">Membrane</keyword>
<keyword evidence="1" id="KW-1133">Transmembrane helix</keyword>
<keyword evidence="1" id="KW-0812">Transmembrane</keyword>
<dbReference type="EMBL" id="LR699553">
    <property type="protein sequence ID" value="VVD26792.1"/>
    <property type="molecule type" value="Genomic_DNA"/>
</dbReference>
<sequence length="87" mass="10112">MIEFFSRLSWLFFNVGVPVCAPFALLPLLSFSRFYRQSSKGIAIRTVEDGAEIDVDISDHDRNDRCHFRSISLFVNLTNLKMSELYF</sequence>
<accession>A0A5Q4Z1I7</accession>
<evidence type="ECO:0000313" key="2">
    <source>
        <dbReference type="EMBL" id="VVD26792.1"/>
    </source>
</evidence>
<dbReference type="Proteomes" id="UP000325811">
    <property type="component" value="Chromosome I"/>
</dbReference>
<reference evidence="2 3" key="1">
    <citation type="submission" date="2019-08" db="EMBL/GenBank/DDBJ databases">
        <authorList>
            <person name="Herpell B J."/>
        </authorList>
    </citation>
    <scope>NUCLEOTIDE SEQUENCE [LARGE SCALE GENOMIC DNA]</scope>
    <source>
        <strain evidence="3">Msb3</strain>
    </source>
</reference>
<proteinExistence type="predicted"/>
<dbReference type="AlphaFoldDB" id="A0A5Q4Z1I7"/>
<dbReference type="KEGG" id="pdio:PDMSB3_0330"/>